<dbReference type="EMBL" id="JAIZAY010001493">
    <property type="protein sequence ID" value="KAJ8017556.1"/>
    <property type="molecule type" value="Genomic_DNA"/>
</dbReference>
<dbReference type="InterPro" id="IPR052986">
    <property type="entry name" value="VLIG_GTPase"/>
</dbReference>
<evidence type="ECO:0000259" key="3">
    <source>
        <dbReference type="PROSITE" id="PS51717"/>
    </source>
</evidence>
<comment type="similarity">
    <text evidence="1">Belongs to the TRAFAC class dynamin-like GTPase superfamily. Very large inducible GTPase (VLIG) family.</text>
</comment>
<dbReference type="InterPro" id="IPR058641">
    <property type="entry name" value="GVIN1_dom"/>
</dbReference>
<keyword evidence="5" id="KW-1185">Reference proteome</keyword>
<feature type="compositionally biased region" description="Basic and acidic residues" evidence="2">
    <location>
        <begin position="330"/>
        <end position="345"/>
    </location>
</feature>
<dbReference type="SUPFAM" id="SSF52540">
    <property type="entry name" value="P-loop containing nucleoside triphosphate hydrolases"/>
    <property type="match status" value="1"/>
</dbReference>
<comment type="caution">
    <text evidence="4">The sequence shown here is derived from an EMBL/GenBank/DDBJ whole genome shotgun (WGS) entry which is preliminary data.</text>
</comment>
<reference evidence="4" key="1">
    <citation type="submission" date="2021-10" db="EMBL/GenBank/DDBJ databases">
        <title>Tropical sea cucumber genome reveals ecological adaptation and Cuvierian tubules defense mechanism.</title>
        <authorList>
            <person name="Chen T."/>
        </authorList>
    </citation>
    <scope>NUCLEOTIDE SEQUENCE</scope>
    <source>
        <strain evidence="4">Nanhai2018</strain>
        <tissue evidence="4">Muscle</tissue>
    </source>
</reference>
<dbReference type="Pfam" id="PF25974">
    <property type="entry name" value="URGCP_9th"/>
    <property type="match status" value="1"/>
</dbReference>
<sequence>MDDQAKSSEKPFSSTESNTEKGKSISQLPLRGILLTSNDDKGLIKPRGTLANISVQEVKPPHHDKLRSETRKFFDKQSEDIFLSLCAQGYNSAWAESLPGQSSKSEWPSEGTQYMSKVKHTWYLEKWFEMKSGTHLQLSQEAVESLKSISSKFRSSNLDISKEDIKSDVSTFFSEFGSHVSLGPFVIGGRSVERVSFSDCKDLDKKEIWNHLEAEFNSMNPQDVDICSAGGDAHLVTIKRLGRDDEIVEFTRQIQLFGGDKDPSDFDKWRGDLERSSLVISGVVSLENVQAVWDILSKHVEIFGESCESLSCLLQETWTQENGASNAGGSKDEDAPLPEENRPDSDAESEEYETASDEDTFESKDKKAMKVPEILQKLHLSRKTYSLSASNVLRKDALEDGDISKDVMWKFLRSINSLDYRGRKCIKLRTQNLNEDNGNSENSESDIFAEVDPTESALDSQNSIISAMDVTFAILHCCNPFLRQELLWKMVECRLAVPILLPGLDNRESIEFQLWGLRKIYKTWRSRVTNETPLERSVVSHPLPIVTFLRFGRLNFSKSKLINKIVGKLQGNNDHSLFVDVEEEPPCAIWSKGTLEVAWFLPEGACDEKDPNALLDAITFFNLRGDAMDYPVQKEFACRASDIVVALIEKSKYSECRRQIQDISEKMAKHLVCVISSSDHQKEGTIKRQRNVTMIGSKRFLTDIGADICQEINTILWNPGKNSEAQSGFKNIQSLTDLCSDLNIQVDEHNKWCIEAKQLAESVVKNIHRSSETYKAKYLPLQEKLWKEWSTLDKKWGKGYGHQRFDSIEHYHDYLKQEMLKVREKQRDTQPSDDIVTVVDALKRSREQRQYFVSWLNFYLNDLSQEKLGPLRKELRDIQNKSREINAEKSKVKDKPEISSEDKAQLEKLNTEDVVLLKRAQDITSAIDSGSLGMEHYMRELGQRFEAYEDLRGENETDVDSRINAGTLPDIAADLLINGHPLEILDGDVGRVPIKWVQAVFKSVKEKIGNDATVCVISVLGIQSSGKSTLLNSMFGVRFAVSAGRCTRGVFIQLLKVHEDLGKETGCNYVIVIDTEGLKAPERSFRDDFRHDNELATFALCLADLTLINIAGQTVGKDMTDVLQIAAHAFIRMKEVRIKSSCRIIQQFVADLAAVDKNEACTLAILTNLDEAIAAAAKDEGYGAFYTRFSDVFNLKRNEDIQYIPSLWQGSMAPPNHRYSERIMQLKKVIIDDLRQSSRTFEQFAERITIVWNAVKEENFIFSFQNCVIALRYKTFQHAYGKWVGEMRQAVMEWESNAKQLLKNVSKDRLDETKGTLVKEIAKVVDREGERIEQQILAYLQENVTDDEDQLHKFQDEFLHDLELTQRNFTQDARETLNRTADSIAQLKHMDVLLPRCKNQLREKARTQAVELRKKHANAASIETVISEKEINTKFEELWGTWIKEICDMYPTRQVSMDDVEREFDSYLIRQGEKKDLSKVVKKKLGISRYKLVRKVASQFHGSQEDVVRTIIENSLGTLQIDIADDLGL</sequence>
<protein>
    <submittedName>
        <fullName evidence="4">Interferon-induced very large GTPase 1</fullName>
    </submittedName>
</protein>
<dbReference type="InterPro" id="IPR027417">
    <property type="entry name" value="P-loop_NTPase"/>
</dbReference>
<dbReference type="GO" id="GO:0005525">
    <property type="term" value="F:GTP binding"/>
    <property type="evidence" value="ECO:0007669"/>
    <property type="project" value="InterPro"/>
</dbReference>
<dbReference type="Pfam" id="PF25496">
    <property type="entry name" value="URGCP"/>
    <property type="match status" value="1"/>
</dbReference>
<evidence type="ECO:0000256" key="1">
    <source>
        <dbReference type="ARBA" id="ARBA00006828"/>
    </source>
</evidence>
<dbReference type="OrthoDB" id="1597724at2759"/>
<feature type="compositionally biased region" description="Acidic residues" evidence="2">
    <location>
        <begin position="346"/>
        <end position="360"/>
    </location>
</feature>
<name>A0A9Q1B8I0_HOLLE</name>
<feature type="region of interest" description="Disordered" evidence="2">
    <location>
        <begin position="322"/>
        <end position="366"/>
    </location>
</feature>
<dbReference type="PROSITE" id="PS51717">
    <property type="entry name" value="G_VLIG"/>
    <property type="match status" value="1"/>
</dbReference>
<dbReference type="InterPro" id="IPR057365">
    <property type="entry name" value="URGCP"/>
</dbReference>
<dbReference type="Gene3D" id="3.40.50.300">
    <property type="entry name" value="P-loop containing nucleotide triphosphate hydrolases"/>
    <property type="match status" value="1"/>
</dbReference>
<dbReference type="Proteomes" id="UP001152320">
    <property type="component" value="Unassembled WGS sequence"/>
</dbReference>
<dbReference type="PANTHER" id="PTHR14819">
    <property type="entry name" value="GTP-BINDING"/>
    <property type="match status" value="1"/>
</dbReference>
<evidence type="ECO:0000256" key="2">
    <source>
        <dbReference type="SAM" id="MobiDB-lite"/>
    </source>
</evidence>
<dbReference type="InterPro" id="IPR030383">
    <property type="entry name" value="G_VLIG_dom"/>
</dbReference>
<feature type="domain" description="VLIG-type G" evidence="3">
    <location>
        <begin position="1011"/>
        <end position="1252"/>
    </location>
</feature>
<organism evidence="4 5">
    <name type="scientific">Holothuria leucospilota</name>
    <name type="common">Black long sea cucumber</name>
    <name type="synonym">Mertensiothuria leucospilota</name>
    <dbReference type="NCBI Taxonomy" id="206669"/>
    <lineage>
        <taxon>Eukaryota</taxon>
        <taxon>Metazoa</taxon>
        <taxon>Echinodermata</taxon>
        <taxon>Eleutherozoa</taxon>
        <taxon>Echinozoa</taxon>
        <taxon>Holothuroidea</taxon>
        <taxon>Aspidochirotacea</taxon>
        <taxon>Aspidochirotida</taxon>
        <taxon>Holothuriidae</taxon>
        <taxon>Holothuria</taxon>
    </lineage>
</organism>
<feature type="region of interest" description="Disordered" evidence="2">
    <location>
        <begin position="1"/>
        <end position="25"/>
    </location>
</feature>
<dbReference type="Pfam" id="PF25683">
    <property type="entry name" value="URGCP_GTPase"/>
    <property type="match status" value="1"/>
</dbReference>
<evidence type="ECO:0000313" key="5">
    <source>
        <dbReference type="Proteomes" id="UP001152320"/>
    </source>
</evidence>
<proteinExistence type="inferred from homology"/>
<evidence type="ECO:0000313" key="4">
    <source>
        <dbReference type="EMBL" id="KAJ8017556.1"/>
    </source>
</evidence>
<dbReference type="PANTHER" id="PTHR14819:SF25">
    <property type="entry name" value="CHROMOSOME UNDETERMINED SCAFFOLD_52, WHOLE GENOME SHOTGUN SEQUENCE"/>
    <property type="match status" value="1"/>
</dbReference>
<gene>
    <name evidence="4" type="ORF">HOLleu_44949</name>
</gene>
<accession>A0A9Q1B8I0</accession>